<keyword evidence="3" id="KW-1185">Reference proteome</keyword>
<protein>
    <submittedName>
        <fullName evidence="2">Uncharacterized protein</fullName>
    </submittedName>
</protein>
<proteinExistence type="predicted"/>
<dbReference type="EMBL" id="CP064936">
    <property type="protein sequence ID" value="QQA00029.1"/>
    <property type="molecule type" value="Genomic_DNA"/>
</dbReference>
<sequence length="128" mass="14219">MAQFDNVNYTFYSSTLGRAVVPDEASFDLYKTENILFVKNLVADGLVFEREENGIDSAVCMMCEVDYKASLIESGKADNAVASESLGAYSYSTGGKVFDSFVDKNAKSVAEQKMKWLRLYCDYVPGVR</sequence>
<evidence type="ECO:0000313" key="2">
    <source>
        <dbReference type="EMBL" id="QQA01326.1"/>
    </source>
</evidence>
<dbReference type="RefSeq" id="WP_198441904.1">
    <property type="nucleotide sequence ID" value="NZ_CBCSHE010000033.1"/>
</dbReference>
<organism evidence="2 3">
    <name type="scientific">Treponema peruense</name>
    <dbReference type="NCBI Taxonomy" id="2787628"/>
    <lineage>
        <taxon>Bacteria</taxon>
        <taxon>Pseudomonadati</taxon>
        <taxon>Spirochaetota</taxon>
        <taxon>Spirochaetia</taxon>
        <taxon>Spirochaetales</taxon>
        <taxon>Treponemataceae</taxon>
        <taxon>Treponema</taxon>
    </lineage>
</organism>
<dbReference type="Proteomes" id="UP000595224">
    <property type="component" value="Chromosome"/>
</dbReference>
<evidence type="ECO:0000313" key="1">
    <source>
        <dbReference type="EMBL" id="QQA00029.1"/>
    </source>
</evidence>
<dbReference type="KEGG" id="tper:IWA51_06995"/>
<dbReference type="KEGG" id="tper:IWA51_01515"/>
<reference evidence="2 3" key="1">
    <citation type="submission" date="2020-11" db="EMBL/GenBank/DDBJ databases">
        <title>Treponema Peruensis nv. sp., first commensal Treponema isolated from human feces.</title>
        <authorList>
            <person name="Belkhou C."/>
            <person name="Raes J."/>
        </authorList>
    </citation>
    <scope>NUCLEOTIDE SEQUENCE [LARGE SCALE GENOMIC DNA]</scope>
    <source>
        <strain evidence="2 3">RCC2812</strain>
    </source>
</reference>
<gene>
    <name evidence="2" type="ORF">IWA51_01515</name>
    <name evidence="1" type="ORF">IWA51_06995</name>
</gene>
<accession>A0A7T3RDX3</accession>
<evidence type="ECO:0000313" key="3">
    <source>
        <dbReference type="Proteomes" id="UP000595224"/>
    </source>
</evidence>
<dbReference type="AlphaFoldDB" id="A0A7T3RDX3"/>
<dbReference type="EMBL" id="CP064936">
    <property type="protein sequence ID" value="QQA01326.1"/>
    <property type="molecule type" value="Genomic_DNA"/>
</dbReference>
<name>A0A7T3RDX3_9SPIR</name>